<feature type="compositionally biased region" description="Basic and acidic residues" evidence="1">
    <location>
        <begin position="227"/>
        <end position="242"/>
    </location>
</feature>
<name>A0A922MVK5_SPOEX</name>
<proteinExistence type="predicted"/>
<evidence type="ECO:0000313" key="2">
    <source>
        <dbReference type="EMBL" id="KAH9643648.1"/>
    </source>
</evidence>
<feature type="compositionally biased region" description="Acidic residues" evidence="1">
    <location>
        <begin position="192"/>
        <end position="201"/>
    </location>
</feature>
<accession>A0A922MVK5</accession>
<feature type="region of interest" description="Disordered" evidence="1">
    <location>
        <begin position="182"/>
        <end position="262"/>
    </location>
</feature>
<sequence length="262" mass="29554">MLKAMIKRALNINEEKVLINKTLQCLDQKDATKSRGNLVEDDNLDWLKPRTLIKPDDQEDVPEAVRLFFLTSTQVDLMITNTKVKSKDRQQLGACVYTMSYEYDLEEEVGRILTTINPQWVADEVAYHYGRGMFVPKPKPTYGKAYPLYVYQGTAIRKDSDEAKAQIAAGYGMVSFDDAGPKRVKVKKTKTEEEEEEEPEQEAAAPEEVKDEGNDEEAAAAPEEQAEDKPAEPTQEEPKAEEEAVAAEEGQEGEESEYHNDI</sequence>
<gene>
    <name evidence="2" type="ORF">HF086_006124</name>
</gene>
<dbReference type="EMBL" id="JACEFF010000119">
    <property type="protein sequence ID" value="KAH9643648.1"/>
    <property type="molecule type" value="Genomic_DNA"/>
</dbReference>
<feature type="compositionally biased region" description="Acidic residues" evidence="1">
    <location>
        <begin position="243"/>
        <end position="255"/>
    </location>
</feature>
<protein>
    <submittedName>
        <fullName evidence="2">Uncharacterized protein</fullName>
    </submittedName>
</protein>
<dbReference type="AlphaFoldDB" id="A0A922MVK5"/>
<dbReference type="Proteomes" id="UP000814243">
    <property type="component" value="Unassembled WGS sequence"/>
</dbReference>
<evidence type="ECO:0000313" key="3">
    <source>
        <dbReference type="Proteomes" id="UP000814243"/>
    </source>
</evidence>
<evidence type="ECO:0000256" key="1">
    <source>
        <dbReference type="SAM" id="MobiDB-lite"/>
    </source>
</evidence>
<comment type="caution">
    <text evidence="2">The sequence shown here is derived from an EMBL/GenBank/DDBJ whole genome shotgun (WGS) entry which is preliminary data.</text>
</comment>
<reference evidence="2" key="1">
    <citation type="journal article" date="2021" name="G3 (Bethesda)">
        <title>Genome and transcriptome analysis of the beet armyworm Spodoptera exigua reveals targets for pest control. .</title>
        <authorList>
            <person name="Simon S."/>
            <person name="Breeschoten T."/>
            <person name="Jansen H.J."/>
            <person name="Dirks R.P."/>
            <person name="Schranz M.E."/>
            <person name="Ros V.I.D."/>
        </authorList>
    </citation>
    <scope>NUCLEOTIDE SEQUENCE</scope>
    <source>
        <strain evidence="2">TB_SE_WUR_2020</strain>
    </source>
</reference>
<organism evidence="2 3">
    <name type="scientific">Spodoptera exigua</name>
    <name type="common">Beet armyworm</name>
    <name type="synonym">Noctua fulgens</name>
    <dbReference type="NCBI Taxonomy" id="7107"/>
    <lineage>
        <taxon>Eukaryota</taxon>
        <taxon>Metazoa</taxon>
        <taxon>Ecdysozoa</taxon>
        <taxon>Arthropoda</taxon>
        <taxon>Hexapoda</taxon>
        <taxon>Insecta</taxon>
        <taxon>Pterygota</taxon>
        <taxon>Neoptera</taxon>
        <taxon>Endopterygota</taxon>
        <taxon>Lepidoptera</taxon>
        <taxon>Glossata</taxon>
        <taxon>Ditrysia</taxon>
        <taxon>Noctuoidea</taxon>
        <taxon>Noctuidae</taxon>
        <taxon>Amphipyrinae</taxon>
        <taxon>Spodoptera</taxon>
    </lineage>
</organism>